<dbReference type="Proteomes" id="UP001497497">
    <property type="component" value="Unassembled WGS sequence"/>
</dbReference>
<dbReference type="PANTHER" id="PTHR45832:SF22">
    <property type="entry name" value="SERINE_THREONINE-PROTEIN KINASE SAMKA-RELATED"/>
    <property type="match status" value="1"/>
</dbReference>
<dbReference type="GO" id="GO:0005524">
    <property type="term" value="F:ATP binding"/>
    <property type="evidence" value="ECO:0007669"/>
    <property type="project" value="UniProtKB-KW"/>
</dbReference>
<dbReference type="EC" id="2.7.11.1" evidence="2"/>
<evidence type="ECO:0000256" key="1">
    <source>
        <dbReference type="ARBA" id="ARBA00008874"/>
    </source>
</evidence>
<comment type="similarity">
    <text evidence="1">Belongs to the protein kinase superfamily. STE Ser/Thr protein kinase family. STE20 subfamily.</text>
</comment>
<accession>A0AAV2IDM9</accession>
<dbReference type="InterPro" id="IPR000719">
    <property type="entry name" value="Prot_kinase_dom"/>
</dbReference>
<dbReference type="EMBL" id="CAXITT010000618">
    <property type="protein sequence ID" value="CAL1544375.1"/>
    <property type="molecule type" value="Genomic_DNA"/>
</dbReference>
<evidence type="ECO:0000256" key="2">
    <source>
        <dbReference type="ARBA" id="ARBA00012513"/>
    </source>
</evidence>
<dbReference type="InterPro" id="IPR051931">
    <property type="entry name" value="PAK3-like"/>
</dbReference>
<dbReference type="InterPro" id="IPR011009">
    <property type="entry name" value="Kinase-like_dom_sf"/>
</dbReference>
<dbReference type="PROSITE" id="PS50011">
    <property type="entry name" value="PROTEIN_KINASE_DOM"/>
    <property type="match status" value="1"/>
</dbReference>
<evidence type="ECO:0000256" key="3">
    <source>
        <dbReference type="ARBA" id="ARBA00022741"/>
    </source>
</evidence>
<evidence type="ECO:0000313" key="7">
    <source>
        <dbReference type="Proteomes" id="UP001497497"/>
    </source>
</evidence>
<dbReference type="Gene3D" id="1.10.510.10">
    <property type="entry name" value="Transferase(Phosphotransferase) domain 1"/>
    <property type="match status" value="1"/>
</dbReference>
<sequence>MIGAVKLTYFGFCAHLNGDKGKRDTVFGTPYWVPTEVVSIVFYGKKVDIWSLGIMIIEMLEGEPLNTNETPLKATVSLKRWGKPEIKDE</sequence>
<proteinExistence type="inferred from homology"/>
<organism evidence="6 7">
    <name type="scientific">Lymnaea stagnalis</name>
    <name type="common">Great pond snail</name>
    <name type="synonym">Helix stagnalis</name>
    <dbReference type="NCBI Taxonomy" id="6523"/>
    <lineage>
        <taxon>Eukaryota</taxon>
        <taxon>Metazoa</taxon>
        <taxon>Spiralia</taxon>
        <taxon>Lophotrochozoa</taxon>
        <taxon>Mollusca</taxon>
        <taxon>Gastropoda</taxon>
        <taxon>Heterobranchia</taxon>
        <taxon>Euthyneura</taxon>
        <taxon>Panpulmonata</taxon>
        <taxon>Hygrophila</taxon>
        <taxon>Lymnaeoidea</taxon>
        <taxon>Lymnaeidae</taxon>
        <taxon>Lymnaea</taxon>
    </lineage>
</organism>
<dbReference type="AlphaFoldDB" id="A0AAV2IDM9"/>
<evidence type="ECO:0000259" key="5">
    <source>
        <dbReference type="PROSITE" id="PS50011"/>
    </source>
</evidence>
<dbReference type="GO" id="GO:0004674">
    <property type="term" value="F:protein serine/threonine kinase activity"/>
    <property type="evidence" value="ECO:0007669"/>
    <property type="project" value="UniProtKB-EC"/>
</dbReference>
<dbReference type="PANTHER" id="PTHR45832">
    <property type="entry name" value="SERINE/THREONINE-PROTEIN KINASE SAMKA-RELATED-RELATED"/>
    <property type="match status" value="1"/>
</dbReference>
<feature type="domain" description="Protein kinase" evidence="5">
    <location>
        <begin position="1"/>
        <end position="89"/>
    </location>
</feature>
<evidence type="ECO:0000313" key="6">
    <source>
        <dbReference type="EMBL" id="CAL1544375.1"/>
    </source>
</evidence>
<dbReference type="Pfam" id="PF00069">
    <property type="entry name" value="Pkinase"/>
    <property type="match status" value="1"/>
</dbReference>
<keyword evidence="7" id="KW-1185">Reference proteome</keyword>
<dbReference type="SUPFAM" id="SSF56112">
    <property type="entry name" value="Protein kinase-like (PK-like)"/>
    <property type="match status" value="1"/>
</dbReference>
<protein>
    <recommendedName>
        <fullName evidence="2">non-specific serine/threonine protein kinase</fullName>
        <ecNumber evidence="2">2.7.11.1</ecNumber>
    </recommendedName>
</protein>
<keyword evidence="3" id="KW-0547">Nucleotide-binding</keyword>
<name>A0AAV2IDM9_LYMST</name>
<reference evidence="6 7" key="1">
    <citation type="submission" date="2024-04" db="EMBL/GenBank/DDBJ databases">
        <authorList>
            <consortium name="Genoscope - CEA"/>
            <person name="William W."/>
        </authorList>
    </citation>
    <scope>NUCLEOTIDE SEQUENCE [LARGE SCALE GENOMIC DNA]</scope>
</reference>
<comment type="caution">
    <text evidence="6">The sequence shown here is derived from an EMBL/GenBank/DDBJ whole genome shotgun (WGS) entry which is preliminary data.</text>
</comment>
<evidence type="ECO:0000256" key="4">
    <source>
        <dbReference type="ARBA" id="ARBA00022840"/>
    </source>
</evidence>
<keyword evidence="4" id="KW-0067">ATP-binding</keyword>
<gene>
    <name evidence="6" type="ORF">GSLYS_00017888001</name>
</gene>